<evidence type="ECO:0000256" key="7">
    <source>
        <dbReference type="ARBA" id="ARBA00023180"/>
    </source>
</evidence>
<keyword evidence="7" id="KW-0325">Glycoprotein</keyword>
<feature type="chain" id="PRO_5008580675" description="MANSC domain-containing protein" evidence="9">
    <location>
        <begin position="22"/>
        <end position="362"/>
    </location>
</feature>
<dbReference type="Pfam" id="PF07502">
    <property type="entry name" value="MANEC"/>
    <property type="match status" value="1"/>
</dbReference>
<accession>A0A1B6CPV4</accession>
<evidence type="ECO:0000259" key="10">
    <source>
        <dbReference type="PROSITE" id="PS50948"/>
    </source>
</evidence>
<comment type="subcellular location">
    <subcellularLocation>
        <location evidence="1">Membrane</location>
        <topology evidence="1">Single-pass type I membrane protein</topology>
    </subcellularLocation>
</comment>
<sequence>MFGSSLLNAVLCSFCCRLIVAFSNEGSVTEELRVAKRHDLDYPMCLNAFDIHQDKIIRTQDSRAMGAKYINERDVASREECLRLCCETPDCDVFVFEEKNPGSCYLFQCGTPEDFKCKFTKHRNYTSAVLSSTRQMSDLESQIKLTQHEHELSKLRNSDVISSEATIIPPTESTTTLPLGSKEIAQVVPTSSNTENEAMNHHCSRYQFECRTSGECIAIYNACDGIPQCADGSDEAIELGCPVQLSTQPPLAKSNPAPGENIVVMPPVSHRPISAVSTHGLSLSQSSVNQQPPTTLSENNQLTMPVLSKQYKSNQWSPQMYSGSLENQHGINPNYLPNAAQQNTLPMSVKQQIELQQIQSQQ</sequence>
<dbReference type="EMBL" id="GEDC01021772">
    <property type="protein sequence ID" value="JAS15526.1"/>
    <property type="molecule type" value="Transcribed_RNA"/>
</dbReference>
<dbReference type="PANTHER" id="PTHR46876">
    <property type="entry name" value="LOW-DENSITY LIPOPROTEIN RECEPTOR-RELATED PROTEIN 11"/>
    <property type="match status" value="1"/>
</dbReference>
<evidence type="ECO:0008006" key="13">
    <source>
        <dbReference type="Google" id="ProtNLM"/>
    </source>
</evidence>
<dbReference type="PANTHER" id="PTHR46876:SF1">
    <property type="entry name" value="LOW-DENSITY LIPOPROTEIN RECEPTOR-RELATED PROTEIN 11"/>
    <property type="match status" value="1"/>
</dbReference>
<evidence type="ECO:0000259" key="11">
    <source>
        <dbReference type="PROSITE" id="PS50986"/>
    </source>
</evidence>
<organism evidence="12">
    <name type="scientific">Clastoptera arizonana</name>
    <name type="common">Arizona spittle bug</name>
    <dbReference type="NCBI Taxonomy" id="38151"/>
    <lineage>
        <taxon>Eukaryota</taxon>
        <taxon>Metazoa</taxon>
        <taxon>Ecdysozoa</taxon>
        <taxon>Arthropoda</taxon>
        <taxon>Hexapoda</taxon>
        <taxon>Insecta</taxon>
        <taxon>Pterygota</taxon>
        <taxon>Neoptera</taxon>
        <taxon>Paraneoptera</taxon>
        <taxon>Hemiptera</taxon>
        <taxon>Auchenorrhyncha</taxon>
        <taxon>Cercopoidea</taxon>
        <taxon>Clastopteridae</taxon>
        <taxon>Clastoptera</taxon>
    </lineage>
</organism>
<dbReference type="PROSITE" id="PS50948">
    <property type="entry name" value="PAN"/>
    <property type="match status" value="1"/>
</dbReference>
<keyword evidence="5" id="KW-0472">Membrane</keyword>
<dbReference type="SMART" id="SM00765">
    <property type="entry name" value="MANEC"/>
    <property type="match status" value="1"/>
</dbReference>
<dbReference type="PROSITE" id="PS01209">
    <property type="entry name" value="LDLRA_1"/>
    <property type="match status" value="1"/>
</dbReference>
<evidence type="ECO:0000256" key="1">
    <source>
        <dbReference type="ARBA" id="ARBA00004479"/>
    </source>
</evidence>
<keyword evidence="4" id="KW-1133">Transmembrane helix</keyword>
<evidence type="ECO:0000256" key="2">
    <source>
        <dbReference type="ARBA" id="ARBA00022692"/>
    </source>
</evidence>
<dbReference type="InterPro" id="IPR013980">
    <property type="entry name" value="MANSC_dom"/>
</dbReference>
<dbReference type="InterPro" id="IPR023415">
    <property type="entry name" value="LDLR_class-A_CS"/>
</dbReference>
<comment type="caution">
    <text evidence="8">Lacks conserved residue(s) required for the propagation of feature annotation.</text>
</comment>
<reference evidence="12" key="1">
    <citation type="submission" date="2015-12" db="EMBL/GenBank/DDBJ databases">
        <title>De novo transcriptome assembly of four potential Pierce s Disease insect vectors from Arizona vineyards.</title>
        <authorList>
            <person name="Tassone E.E."/>
        </authorList>
    </citation>
    <scope>NUCLEOTIDE SEQUENCE</scope>
</reference>
<feature type="signal peptide" evidence="9">
    <location>
        <begin position="1"/>
        <end position="21"/>
    </location>
</feature>
<evidence type="ECO:0000256" key="4">
    <source>
        <dbReference type="ARBA" id="ARBA00022989"/>
    </source>
</evidence>
<dbReference type="Gene3D" id="3.50.4.10">
    <property type="entry name" value="Hepatocyte Growth Factor"/>
    <property type="match status" value="1"/>
</dbReference>
<keyword evidence="6" id="KW-1015">Disulfide bond</keyword>
<evidence type="ECO:0000256" key="9">
    <source>
        <dbReference type="SAM" id="SignalP"/>
    </source>
</evidence>
<evidence type="ECO:0000256" key="5">
    <source>
        <dbReference type="ARBA" id="ARBA00023136"/>
    </source>
</evidence>
<protein>
    <recommendedName>
        <fullName evidence="13">MANSC domain-containing protein</fullName>
    </recommendedName>
</protein>
<feature type="domain" description="Apple" evidence="10">
    <location>
        <begin position="45"/>
        <end position="130"/>
    </location>
</feature>
<feature type="non-terminal residue" evidence="12">
    <location>
        <position position="362"/>
    </location>
</feature>
<keyword evidence="3 9" id="KW-0732">Signal</keyword>
<dbReference type="InterPro" id="IPR011106">
    <property type="entry name" value="MANSC_N"/>
</dbReference>
<keyword evidence="2" id="KW-0812">Transmembrane</keyword>
<dbReference type="Pfam" id="PF00057">
    <property type="entry name" value="Ldl_recept_a"/>
    <property type="match status" value="1"/>
</dbReference>
<evidence type="ECO:0000256" key="3">
    <source>
        <dbReference type="ARBA" id="ARBA00022729"/>
    </source>
</evidence>
<dbReference type="InterPro" id="IPR002172">
    <property type="entry name" value="LDrepeatLR_classA_rpt"/>
</dbReference>
<dbReference type="InterPro" id="IPR036055">
    <property type="entry name" value="LDL_receptor-like_sf"/>
</dbReference>
<evidence type="ECO:0000256" key="8">
    <source>
        <dbReference type="PROSITE-ProRule" id="PRU00124"/>
    </source>
</evidence>
<proteinExistence type="predicted"/>
<feature type="domain" description="MANSC" evidence="11">
    <location>
        <begin position="51"/>
        <end position="128"/>
    </location>
</feature>
<gene>
    <name evidence="12" type="ORF">g.19408</name>
</gene>
<dbReference type="PROSITE" id="PS50986">
    <property type="entry name" value="MANSC"/>
    <property type="match status" value="1"/>
</dbReference>
<name>A0A1B6CPV4_9HEMI</name>
<dbReference type="PROSITE" id="PS50068">
    <property type="entry name" value="LDLRA_2"/>
    <property type="match status" value="1"/>
</dbReference>
<dbReference type="GO" id="GO:0016020">
    <property type="term" value="C:membrane"/>
    <property type="evidence" value="ECO:0007669"/>
    <property type="project" value="UniProtKB-SubCell"/>
</dbReference>
<dbReference type="Gene3D" id="4.10.400.10">
    <property type="entry name" value="Low-density Lipoprotein Receptor"/>
    <property type="match status" value="1"/>
</dbReference>
<dbReference type="CDD" id="cd00112">
    <property type="entry name" value="LDLa"/>
    <property type="match status" value="1"/>
</dbReference>
<dbReference type="SMART" id="SM00192">
    <property type="entry name" value="LDLa"/>
    <property type="match status" value="1"/>
</dbReference>
<dbReference type="InterPro" id="IPR003609">
    <property type="entry name" value="Pan_app"/>
</dbReference>
<evidence type="ECO:0000256" key="6">
    <source>
        <dbReference type="ARBA" id="ARBA00023157"/>
    </source>
</evidence>
<dbReference type="AlphaFoldDB" id="A0A1B6CPV4"/>
<dbReference type="SUPFAM" id="SSF57424">
    <property type="entry name" value="LDL receptor-like module"/>
    <property type="match status" value="1"/>
</dbReference>
<evidence type="ECO:0000313" key="12">
    <source>
        <dbReference type="EMBL" id="JAS15526.1"/>
    </source>
</evidence>